<dbReference type="Proteomes" id="UP000228900">
    <property type="component" value="Unassembled WGS sequence"/>
</dbReference>
<dbReference type="PANTHER" id="PTHR34136">
    <property type="match status" value="1"/>
</dbReference>
<evidence type="ECO:0000313" key="4">
    <source>
        <dbReference type="EMBL" id="PIT94771.1"/>
    </source>
</evidence>
<evidence type="ECO:0000256" key="1">
    <source>
        <dbReference type="ARBA" id="ARBA00022676"/>
    </source>
</evidence>
<dbReference type="CDD" id="cd06533">
    <property type="entry name" value="Glyco_transf_WecG_TagA"/>
    <property type="match status" value="1"/>
</dbReference>
<sequence length="390" mass="45290">MIKILGVKLNTESKAEILDRIRSFLASYSQHYIVTPNPEIVLLAQNDEEYFYILNQADLSLPDGIGLKFAGLTMGRNIPRISGSDLTRDLLKLAETEHEPVLIINWKKGLSSATEITTALKTLYPQLQLEVWDLDRIEADQKDWLPKMTSAKIMFVNLGAPYQEKFIWHQLAKLPTVKVALGIGGSFDFLTGKAQRAPKLMIILGLEWLFRVIKQPRRLKRIYQATAVFITKIINWRFILPFKYRPNVACLLYKIRDGKIYILLVKRTAENNYWQLPQGGTDGLSLKEAGQKELREETNTDKFKVQAIYKNLYRYEIDPKHNNYQRHTGYKGQKQGLLIAEFKGKDPDIKVNYWDHSRFQWVTFDKLIETVHPEKREGYKIFLKKLGDII</sequence>
<protein>
    <recommendedName>
        <fullName evidence="3">Nudix hydrolase domain-containing protein</fullName>
    </recommendedName>
</protein>
<keyword evidence="1" id="KW-0328">Glycosyltransferase</keyword>
<gene>
    <name evidence="4" type="ORF">COT98_02320</name>
</gene>
<dbReference type="AlphaFoldDB" id="A0A2M6WPN3"/>
<dbReference type="InterPro" id="IPR000086">
    <property type="entry name" value="NUDIX_hydrolase_dom"/>
</dbReference>
<proteinExistence type="predicted"/>
<dbReference type="Pfam" id="PF00293">
    <property type="entry name" value="NUDIX"/>
    <property type="match status" value="1"/>
</dbReference>
<dbReference type="Gene3D" id="3.90.79.10">
    <property type="entry name" value="Nucleoside Triphosphate Pyrophosphohydrolase"/>
    <property type="match status" value="1"/>
</dbReference>
<evidence type="ECO:0000259" key="3">
    <source>
        <dbReference type="PROSITE" id="PS51462"/>
    </source>
</evidence>
<keyword evidence="2" id="KW-0808">Transferase</keyword>
<dbReference type="SUPFAM" id="SSF55811">
    <property type="entry name" value="Nudix"/>
    <property type="match status" value="1"/>
</dbReference>
<reference evidence="5" key="1">
    <citation type="submission" date="2017-09" db="EMBL/GenBank/DDBJ databases">
        <title>Depth-based differentiation of microbial function through sediment-hosted aquifers and enrichment of novel symbionts in the deep terrestrial subsurface.</title>
        <authorList>
            <person name="Probst A.J."/>
            <person name="Ladd B."/>
            <person name="Jarett J.K."/>
            <person name="Geller-Mcgrath D.E."/>
            <person name="Sieber C.M.K."/>
            <person name="Emerson J.B."/>
            <person name="Anantharaman K."/>
            <person name="Thomas B.C."/>
            <person name="Malmstrom R."/>
            <person name="Stieglmeier M."/>
            <person name="Klingl A."/>
            <person name="Woyke T."/>
            <person name="Ryan C.M."/>
            <person name="Banfield J.F."/>
        </authorList>
    </citation>
    <scope>NUCLEOTIDE SEQUENCE [LARGE SCALE GENOMIC DNA]</scope>
</reference>
<dbReference type="PROSITE" id="PS51462">
    <property type="entry name" value="NUDIX"/>
    <property type="match status" value="1"/>
</dbReference>
<comment type="caution">
    <text evidence="4">The sequence shown here is derived from an EMBL/GenBank/DDBJ whole genome shotgun (WGS) entry which is preliminary data.</text>
</comment>
<organism evidence="4 5">
    <name type="scientific">Candidatus Falkowbacteria bacterium CG10_big_fil_rev_8_21_14_0_10_39_9</name>
    <dbReference type="NCBI Taxonomy" id="1974566"/>
    <lineage>
        <taxon>Bacteria</taxon>
        <taxon>Candidatus Falkowiibacteriota</taxon>
    </lineage>
</organism>
<dbReference type="InterPro" id="IPR015797">
    <property type="entry name" value="NUDIX_hydrolase-like_dom_sf"/>
</dbReference>
<evidence type="ECO:0000313" key="5">
    <source>
        <dbReference type="Proteomes" id="UP000228900"/>
    </source>
</evidence>
<evidence type="ECO:0000256" key="2">
    <source>
        <dbReference type="ARBA" id="ARBA00022679"/>
    </source>
</evidence>
<dbReference type="NCBIfam" id="TIGR00696">
    <property type="entry name" value="wecG_tagA_cpsF"/>
    <property type="match status" value="1"/>
</dbReference>
<dbReference type="Pfam" id="PF03808">
    <property type="entry name" value="Glyco_tran_WecG"/>
    <property type="match status" value="1"/>
</dbReference>
<name>A0A2M6WPN3_9BACT</name>
<dbReference type="InterPro" id="IPR004629">
    <property type="entry name" value="WecG_TagA_CpsF"/>
</dbReference>
<dbReference type="GO" id="GO:0016758">
    <property type="term" value="F:hexosyltransferase activity"/>
    <property type="evidence" value="ECO:0007669"/>
    <property type="project" value="TreeGrafter"/>
</dbReference>
<feature type="domain" description="Nudix hydrolase" evidence="3">
    <location>
        <begin position="243"/>
        <end position="384"/>
    </location>
</feature>
<dbReference type="EMBL" id="PFAQ01000037">
    <property type="protein sequence ID" value="PIT94771.1"/>
    <property type="molecule type" value="Genomic_DNA"/>
</dbReference>
<accession>A0A2M6WPN3</accession>
<dbReference type="PANTHER" id="PTHR34136:SF1">
    <property type="entry name" value="UDP-N-ACETYL-D-MANNOSAMINURONIC ACID TRANSFERASE"/>
    <property type="match status" value="1"/>
</dbReference>